<feature type="compositionally biased region" description="Acidic residues" evidence="1">
    <location>
        <begin position="30"/>
        <end position="50"/>
    </location>
</feature>
<evidence type="ECO:0000259" key="2">
    <source>
        <dbReference type="Pfam" id="PF17425"/>
    </source>
</evidence>
<proteinExistence type="predicted"/>
<protein>
    <recommendedName>
        <fullName evidence="2">Arylsulfotransferase N-terminal domain-containing protein</fullName>
    </recommendedName>
</protein>
<evidence type="ECO:0000313" key="4">
    <source>
        <dbReference type="Proteomes" id="UP000011863"/>
    </source>
</evidence>
<dbReference type="InterPro" id="IPR010262">
    <property type="entry name" value="Arylsulfotransferase_bact"/>
</dbReference>
<dbReference type="EMBL" id="AP012057">
    <property type="protein sequence ID" value="BAN04239.1"/>
    <property type="molecule type" value="Genomic_DNA"/>
</dbReference>
<feature type="region of interest" description="Disordered" evidence="1">
    <location>
        <begin position="1"/>
        <end position="58"/>
    </location>
</feature>
<reference evidence="3 4" key="1">
    <citation type="journal article" date="2013" name="Int. J. Syst. Evol. Microbiol.">
        <title>Ilumatobacter nonamiense sp. nov. and Ilumatobacter coccineum sp. nov., isolated from seashore sand.</title>
        <authorList>
            <person name="Matsumoto A."/>
            <person name="Kasai H."/>
            <person name="Matsuo Y."/>
            <person name="Shizuri Y."/>
            <person name="Ichikawa N."/>
            <person name="Fujita N."/>
            <person name="Omura S."/>
            <person name="Takahashi Y."/>
        </authorList>
    </citation>
    <scope>NUCLEOTIDE SEQUENCE [LARGE SCALE GENOMIC DNA]</scope>
    <source>
        <strain evidence="4">NBRC 103263 / KCTC 29153 / YM16-304</strain>
    </source>
</reference>
<dbReference type="AlphaFoldDB" id="A0A6C7EGI1"/>
<dbReference type="InterPro" id="IPR053143">
    <property type="entry name" value="Arylsulfate_ST"/>
</dbReference>
<dbReference type="GO" id="GO:0004062">
    <property type="term" value="F:aryl sulfotransferase activity"/>
    <property type="evidence" value="ECO:0007669"/>
    <property type="project" value="InterPro"/>
</dbReference>
<sequence>MSAALVVAACSGSDDATEAPSTDSAPTDSVAEDVDTTDEPAADEPAEEESTTTVDAASTDGIAVVDVEGSVHAPLAALVTVRTDDETLVDVTATSGDHVVDVPLPAATSTEHQIPVIGMRADQTYALSVDVLDADGASIGVVDGLEFTTDTLPGYFGDHQLTIDAERAAPGFTVIEFDTLSPREGATSSQHLVAYDNDGEVVWYYENTGALGGFEVTPAGTFNIFYWPFGTREVDFLGNVVGNWRPLASGADPSVITNEELFEGIDPEQVDFQGGLGALVGNPGDAEPVPVSAEWVDLATIHHEAWPMPNGNTLTLSTTTHELTPEQREAFCPGDPAPFNAISDVAVEFTPDGTVVRTWDLWDVIDIDQFPGGEMCVPAGIFAEENARDWTHANSAIYDPERDAVIISSRHTNQIVAFDHLDDEGPQTQLRWILGAGSTMPLDGEPTTYQHAVEVNVDGSLIVYDNGNDRPTNQLATPGTPSSCTSVVSCANAYSRAVIYDVDDSSDDPADWTATQRWEHIDTEDNGNLAYSGFISDADQLSNGNVLITHGGIGTFPPGPEDPLHILIREVVPEGESGGDIVWELQSELGFVTYRSERIETFYNGPEWAN</sequence>
<evidence type="ECO:0000313" key="3">
    <source>
        <dbReference type="EMBL" id="BAN04239.1"/>
    </source>
</evidence>
<dbReference type="PANTHER" id="PTHR35340:SF5">
    <property type="entry name" value="ASST-DOMAIN-CONTAINING PROTEIN"/>
    <property type="match status" value="1"/>
</dbReference>
<keyword evidence="4" id="KW-1185">Reference proteome</keyword>
<dbReference type="PANTHER" id="PTHR35340">
    <property type="entry name" value="PQQ ENZYME REPEAT PROTEIN-RELATED"/>
    <property type="match status" value="1"/>
</dbReference>
<organism evidence="3 4">
    <name type="scientific">Ilumatobacter coccineus (strain NBRC 103263 / KCTC 29153 / YM16-304)</name>
    <dbReference type="NCBI Taxonomy" id="1313172"/>
    <lineage>
        <taxon>Bacteria</taxon>
        <taxon>Bacillati</taxon>
        <taxon>Actinomycetota</taxon>
        <taxon>Acidimicrobiia</taxon>
        <taxon>Acidimicrobiales</taxon>
        <taxon>Ilumatobacteraceae</taxon>
        <taxon>Ilumatobacter</taxon>
    </lineage>
</organism>
<gene>
    <name evidence="3" type="ORF">YM304_39250</name>
</gene>
<feature type="domain" description="Arylsulfotransferase N-terminal" evidence="2">
    <location>
        <begin position="72"/>
        <end position="138"/>
    </location>
</feature>
<dbReference type="Proteomes" id="UP000011863">
    <property type="component" value="Chromosome"/>
</dbReference>
<dbReference type="Pfam" id="PF17425">
    <property type="entry name" value="Arylsulfotran_N"/>
    <property type="match status" value="1"/>
</dbReference>
<evidence type="ECO:0000256" key="1">
    <source>
        <dbReference type="SAM" id="MobiDB-lite"/>
    </source>
</evidence>
<dbReference type="Pfam" id="PF05935">
    <property type="entry name" value="Arylsulfotrans"/>
    <property type="match status" value="1"/>
</dbReference>
<dbReference type="KEGG" id="aym:YM304_39250"/>
<accession>A0A6C7EGI1</accession>
<name>A0A6C7EGI1_ILUCY</name>
<dbReference type="InterPro" id="IPR035391">
    <property type="entry name" value="Arylsulfotran_N"/>
</dbReference>